<protein>
    <submittedName>
        <fullName evidence="2">Uncharacterized protein</fullName>
    </submittedName>
</protein>
<evidence type="ECO:0000313" key="2">
    <source>
        <dbReference type="EMBL" id="CCC47849.1"/>
    </source>
</evidence>
<name>G0TV83_TRYVY</name>
<proteinExistence type="predicted"/>
<feature type="region of interest" description="Disordered" evidence="1">
    <location>
        <begin position="1"/>
        <end position="30"/>
    </location>
</feature>
<gene>
    <name evidence="2" type="ORF">TVY486_0500580</name>
</gene>
<organism evidence="2">
    <name type="scientific">Trypanosoma vivax (strain Y486)</name>
    <dbReference type="NCBI Taxonomy" id="1055687"/>
    <lineage>
        <taxon>Eukaryota</taxon>
        <taxon>Discoba</taxon>
        <taxon>Euglenozoa</taxon>
        <taxon>Kinetoplastea</taxon>
        <taxon>Metakinetoplastina</taxon>
        <taxon>Trypanosomatida</taxon>
        <taxon>Trypanosomatidae</taxon>
        <taxon>Trypanosoma</taxon>
        <taxon>Duttonella</taxon>
    </lineage>
</organism>
<evidence type="ECO:0000256" key="1">
    <source>
        <dbReference type="SAM" id="MobiDB-lite"/>
    </source>
</evidence>
<accession>G0TV83</accession>
<dbReference type="EMBL" id="HE573021">
    <property type="protein sequence ID" value="CCC47849.1"/>
    <property type="molecule type" value="Genomic_DNA"/>
</dbReference>
<sequence>MESHGPPPRDAQDKPCIKGVFNSGHQKDTDDEKLCSTATTLFIRCARMRNRGDLVNGFLFTHRDALGLSDWYELRESVSGNETVVGLRTDAPIECIYVKNSRKPYFLLEFSIGDGTAAALVERLKLLSNTLYEDAPVVVEVAKGDVTVANERRKLIKRDAMKRRRDTSTVSPPFTEASFVPRAVQRGFDRLD</sequence>
<dbReference type="OMA" id="NSRKPYF"/>
<dbReference type="AlphaFoldDB" id="G0TV83"/>
<reference evidence="2" key="1">
    <citation type="journal article" date="2012" name="Proc. Natl. Acad. Sci. U.S.A.">
        <title>Antigenic diversity is generated by distinct evolutionary mechanisms in African trypanosome species.</title>
        <authorList>
            <person name="Jackson A.P."/>
            <person name="Berry A."/>
            <person name="Aslett M."/>
            <person name="Allison H.C."/>
            <person name="Burton P."/>
            <person name="Vavrova-Anderson J."/>
            <person name="Brown R."/>
            <person name="Browne H."/>
            <person name="Corton N."/>
            <person name="Hauser H."/>
            <person name="Gamble J."/>
            <person name="Gilderthorp R."/>
            <person name="Marcello L."/>
            <person name="McQuillan J."/>
            <person name="Otto T.D."/>
            <person name="Quail M.A."/>
            <person name="Sanders M.J."/>
            <person name="van Tonder A."/>
            <person name="Ginger M.L."/>
            <person name="Field M.C."/>
            <person name="Barry J.D."/>
            <person name="Hertz-Fowler C."/>
            <person name="Berriman M."/>
        </authorList>
    </citation>
    <scope>NUCLEOTIDE SEQUENCE</scope>
    <source>
        <strain evidence="2">Y486</strain>
    </source>
</reference>
<dbReference type="VEuPathDB" id="TriTrypDB:TvY486_0500580"/>